<evidence type="ECO:0000256" key="2">
    <source>
        <dbReference type="ARBA" id="ARBA00022605"/>
    </source>
</evidence>
<evidence type="ECO:0000256" key="1">
    <source>
        <dbReference type="ARBA" id="ARBA00004985"/>
    </source>
</evidence>
<dbReference type="SUPFAM" id="SSF53720">
    <property type="entry name" value="ALDH-like"/>
    <property type="match status" value="1"/>
</dbReference>
<keyword evidence="5 7" id="KW-0560">Oxidoreductase</keyword>
<comment type="subcellular location">
    <subcellularLocation>
        <location evidence="7">Cytoplasm</location>
    </subcellularLocation>
</comment>
<organism evidence="8 9">
    <name type="scientific">Microbacter margulisiae</name>
    <dbReference type="NCBI Taxonomy" id="1350067"/>
    <lineage>
        <taxon>Bacteria</taxon>
        <taxon>Pseudomonadati</taxon>
        <taxon>Bacteroidota</taxon>
        <taxon>Bacteroidia</taxon>
        <taxon>Bacteroidales</taxon>
        <taxon>Porphyromonadaceae</taxon>
        <taxon>Microbacter</taxon>
    </lineage>
</organism>
<evidence type="ECO:0000256" key="7">
    <source>
        <dbReference type="HAMAP-Rule" id="MF_00412"/>
    </source>
</evidence>
<comment type="similarity">
    <text evidence="7">Belongs to the gamma-glutamyl phosphate reductase family.</text>
</comment>
<evidence type="ECO:0000256" key="4">
    <source>
        <dbReference type="ARBA" id="ARBA00022857"/>
    </source>
</evidence>
<dbReference type="PANTHER" id="PTHR11063:SF8">
    <property type="entry name" value="DELTA-1-PYRROLINE-5-CARBOXYLATE SYNTHASE"/>
    <property type="match status" value="1"/>
</dbReference>
<dbReference type="EC" id="1.2.1.41" evidence="7"/>
<dbReference type="GO" id="GO:0004350">
    <property type="term" value="F:glutamate-5-semialdehyde dehydrogenase activity"/>
    <property type="evidence" value="ECO:0007669"/>
    <property type="project" value="UniProtKB-UniRule"/>
</dbReference>
<dbReference type="GO" id="GO:0005737">
    <property type="term" value="C:cytoplasm"/>
    <property type="evidence" value="ECO:0007669"/>
    <property type="project" value="UniProtKB-SubCell"/>
</dbReference>
<dbReference type="Proteomes" id="UP000544222">
    <property type="component" value="Unassembled WGS sequence"/>
</dbReference>
<comment type="pathway">
    <text evidence="1 7">Amino-acid biosynthesis; L-proline biosynthesis; L-glutamate 5-semialdehyde from L-glutamate: step 2/2.</text>
</comment>
<protein>
    <recommendedName>
        <fullName evidence="7">Gamma-glutamyl phosphate reductase</fullName>
        <shortName evidence="7">GPR</shortName>
        <ecNumber evidence="7">1.2.1.41</ecNumber>
    </recommendedName>
    <alternativeName>
        <fullName evidence="7">Glutamate-5-semialdehyde dehydrogenase</fullName>
    </alternativeName>
    <alternativeName>
        <fullName evidence="7">Glutamyl-gamma-semialdehyde dehydrogenase</fullName>
        <shortName evidence="7">GSA dehydrogenase</shortName>
    </alternativeName>
</protein>
<dbReference type="HAMAP" id="MF_00412">
    <property type="entry name" value="ProA"/>
    <property type="match status" value="1"/>
</dbReference>
<evidence type="ECO:0000313" key="8">
    <source>
        <dbReference type="EMBL" id="MBB3188029.1"/>
    </source>
</evidence>
<comment type="function">
    <text evidence="7">Catalyzes the NADPH-dependent reduction of L-glutamate 5-phosphate into L-glutamate 5-semialdehyde and phosphate. The product spontaneously undergoes cyclization to form 1-pyrroline-5-carboxylate.</text>
</comment>
<reference evidence="8 9" key="1">
    <citation type="submission" date="2020-08" db="EMBL/GenBank/DDBJ databases">
        <title>Genomic Encyclopedia of Type Strains, Phase IV (KMG-IV): sequencing the most valuable type-strain genomes for metagenomic binning, comparative biology and taxonomic classification.</title>
        <authorList>
            <person name="Goeker M."/>
        </authorList>
    </citation>
    <scope>NUCLEOTIDE SEQUENCE [LARGE SCALE GENOMIC DNA]</scope>
    <source>
        <strain evidence="8 9">DSM 27471</strain>
    </source>
</reference>
<dbReference type="InterPro" id="IPR020593">
    <property type="entry name" value="G-glutamylP_reductase_CS"/>
</dbReference>
<dbReference type="InterPro" id="IPR012134">
    <property type="entry name" value="Glu-5-SA_DH"/>
</dbReference>
<dbReference type="GO" id="GO:0050661">
    <property type="term" value="F:NADP binding"/>
    <property type="evidence" value="ECO:0007669"/>
    <property type="project" value="InterPro"/>
</dbReference>
<keyword evidence="3 7" id="KW-0641">Proline biosynthesis</keyword>
<evidence type="ECO:0000313" key="9">
    <source>
        <dbReference type="Proteomes" id="UP000544222"/>
    </source>
</evidence>
<dbReference type="PROSITE" id="PS01223">
    <property type="entry name" value="PROA"/>
    <property type="match status" value="1"/>
</dbReference>
<dbReference type="EMBL" id="JACHYB010000002">
    <property type="protein sequence ID" value="MBB3188029.1"/>
    <property type="molecule type" value="Genomic_DNA"/>
</dbReference>
<dbReference type="InterPro" id="IPR000965">
    <property type="entry name" value="GPR_dom"/>
</dbReference>
<dbReference type="NCBIfam" id="NF001221">
    <property type="entry name" value="PRK00197.1"/>
    <property type="match status" value="1"/>
</dbReference>
<dbReference type="InterPro" id="IPR016162">
    <property type="entry name" value="Ald_DH_N"/>
</dbReference>
<dbReference type="GO" id="GO:0055129">
    <property type="term" value="P:L-proline biosynthetic process"/>
    <property type="evidence" value="ECO:0007669"/>
    <property type="project" value="UniProtKB-UniRule"/>
</dbReference>
<dbReference type="CDD" id="cd07079">
    <property type="entry name" value="ALDH_F18-19_ProA-GPR"/>
    <property type="match status" value="1"/>
</dbReference>
<dbReference type="PANTHER" id="PTHR11063">
    <property type="entry name" value="GLUTAMATE SEMIALDEHYDE DEHYDROGENASE"/>
    <property type="match status" value="1"/>
</dbReference>
<evidence type="ECO:0000256" key="6">
    <source>
        <dbReference type="ARBA" id="ARBA00049024"/>
    </source>
</evidence>
<sequence length="417" mass="45733">MNTLSLILAQAKTAKHSLNRLDDGTIRQVLVSVAIETVKQTNALLDANQKDLNKMDKSDPKYDRLKLTEARIKAIAQDMQNVAELPSPVNEVLLERKLSNGLILKKISVPFGIIGIIYEARPNVSFDVFSLCLKSGNVCLLKGGSDAQYSNTAIVTLIQTVLETFNIDPHVISLLSPERESTLELLHAVGKVDLIIPRGSQGLIEFVRDNARVPIIETGAGICHTYFDEYGDVTKGASIINNAKTRRVSVCNALDCAIIHRSRLADLPRLVSALALSNVIIYADEPAFEVLQANYPEHLLQKATEASYGTEFLDYKIAIKTVGSIDEALLHIDHYSSKHSEAIISENEERIALFQQQVDAACVYANSSTAFTDGAQFGMGAEIGISTQKLHARGPMALQEMTTYKWLISGNGQTRPK</sequence>
<evidence type="ECO:0000256" key="3">
    <source>
        <dbReference type="ARBA" id="ARBA00022650"/>
    </source>
</evidence>
<comment type="catalytic activity">
    <reaction evidence="6 7">
        <text>L-glutamate 5-semialdehyde + phosphate + NADP(+) = L-glutamyl 5-phosphate + NADPH + H(+)</text>
        <dbReference type="Rhea" id="RHEA:19541"/>
        <dbReference type="ChEBI" id="CHEBI:15378"/>
        <dbReference type="ChEBI" id="CHEBI:43474"/>
        <dbReference type="ChEBI" id="CHEBI:57783"/>
        <dbReference type="ChEBI" id="CHEBI:58066"/>
        <dbReference type="ChEBI" id="CHEBI:58274"/>
        <dbReference type="ChEBI" id="CHEBI:58349"/>
        <dbReference type="EC" id="1.2.1.41"/>
    </reaction>
</comment>
<dbReference type="InterPro" id="IPR016161">
    <property type="entry name" value="Ald_DH/histidinol_DH"/>
</dbReference>
<keyword evidence="9" id="KW-1185">Reference proteome</keyword>
<dbReference type="Gene3D" id="3.40.605.10">
    <property type="entry name" value="Aldehyde Dehydrogenase, Chain A, domain 1"/>
    <property type="match status" value="1"/>
</dbReference>
<keyword evidence="4 7" id="KW-0521">NADP</keyword>
<proteinExistence type="inferred from homology"/>
<dbReference type="PIRSF" id="PIRSF000151">
    <property type="entry name" value="GPR"/>
    <property type="match status" value="1"/>
</dbReference>
<keyword evidence="7" id="KW-0963">Cytoplasm</keyword>
<dbReference type="InterPro" id="IPR016163">
    <property type="entry name" value="Ald_DH_C"/>
</dbReference>
<dbReference type="RefSeq" id="WP_183413822.1">
    <property type="nucleotide sequence ID" value="NZ_JACHYB010000002.1"/>
</dbReference>
<comment type="caution">
    <text evidence="8">The sequence shown here is derived from an EMBL/GenBank/DDBJ whole genome shotgun (WGS) entry which is preliminary data.</text>
</comment>
<dbReference type="NCBIfam" id="TIGR00407">
    <property type="entry name" value="proA"/>
    <property type="match status" value="1"/>
</dbReference>
<dbReference type="AlphaFoldDB" id="A0A7W5H2Y0"/>
<name>A0A7W5H2Y0_9PORP</name>
<evidence type="ECO:0000256" key="5">
    <source>
        <dbReference type="ARBA" id="ARBA00023002"/>
    </source>
</evidence>
<accession>A0A7W5H2Y0</accession>
<dbReference type="Gene3D" id="3.40.309.10">
    <property type="entry name" value="Aldehyde Dehydrogenase, Chain A, domain 2"/>
    <property type="match status" value="1"/>
</dbReference>
<dbReference type="UniPathway" id="UPA00098">
    <property type="reaction ID" value="UER00360"/>
</dbReference>
<gene>
    <name evidence="7" type="primary">proA</name>
    <name evidence="8" type="ORF">FHX64_002227</name>
</gene>
<keyword evidence="2 7" id="KW-0028">Amino-acid biosynthesis</keyword>